<feature type="transmembrane region" description="Helical" evidence="7">
    <location>
        <begin position="139"/>
        <end position="157"/>
    </location>
</feature>
<dbReference type="InterPro" id="IPR001046">
    <property type="entry name" value="NRAMP_fam"/>
</dbReference>
<reference evidence="8" key="1">
    <citation type="submission" date="2022-05" db="EMBL/GenBank/DDBJ databases">
        <authorList>
            <person name="Pankratov T."/>
        </authorList>
    </citation>
    <scope>NUCLEOTIDE SEQUENCE</scope>
    <source>
        <strain evidence="8">BP6-180914</strain>
    </source>
</reference>
<keyword evidence="3 7" id="KW-0812">Transmembrane</keyword>
<keyword evidence="6 7" id="KW-0472">Membrane</keyword>
<evidence type="ECO:0000313" key="9">
    <source>
        <dbReference type="Proteomes" id="UP001165667"/>
    </source>
</evidence>
<dbReference type="GO" id="GO:0005384">
    <property type="term" value="F:manganese ion transmembrane transporter activity"/>
    <property type="evidence" value="ECO:0007669"/>
    <property type="project" value="TreeGrafter"/>
</dbReference>
<dbReference type="GO" id="GO:0034755">
    <property type="term" value="P:iron ion transmembrane transport"/>
    <property type="evidence" value="ECO:0007669"/>
    <property type="project" value="TreeGrafter"/>
</dbReference>
<gene>
    <name evidence="8" type="ORF">M8523_35105</name>
</gene>
<feature type="transmembrane region" description="Helical" evidence="7">
    <location>
        <begin position="101"/>
        <end position="119"/>
    </location>
</feature>
<evidence type="ECO:0000256" key="3">
    <source>
        <dbReference type="ARBA" id="ARBA00022692"/>
    </source>
</evidence>
<dbReference type="RefSeq" id="WP_282589461.1">
    <property type="nucleotide sequence ID" value="NZ_JAMOIM010000093.1"/>
</dbReference>
<dbReference type="PANTHER" id="PTHR11706:SF33">
    <property type="entry name" value="NATURAL RESISTANCE-ASSOCIATED MACROPHAGE PROTEIN 2"/>
    <property type="match status" value="1"/>
</dbReference>
<proteinExistence type="predicted"/>
<keyword evidence="4" id="KW-0769">Symport</keyword>
<dbReference type="Pfam" id="PF01566">
    <property type="entry name" value="Nramp"/>
    <property type="match status" value="1"/>
</dbReference>
<keyword evidence="2" id="KW-0813">Transport</keyword>
<evidence type="ECO:0000256" key="4">
    <source>
        <dbReference type="ARBA" id="ARBA00022847"/>
    </source>
</evidence>
<feature type="transmembrane region" description="Helical" evidence="7">
    <location>
        <begin position="60"/>
        <end position="80"/>
    </location>
</feature>
<keyword evidence="5 7" id="KW-1133">Transmembrane helix</keyword>
<feature type="transmembrane region" description="Helical" evidence="7">
    <location>
        <begin position="262"/>
        <end position="284"/>
    </location>
</feature>
<sequence>MKLPPQPETNIPVVPNPIGLPLKPVGFLKKLGPGLVTGAADDDPSGIATYSQVGAQFGYGLAWTMLFSLPLMAAFQAVCARIGAVTGAGIAHNLRRHYPAWLLWVVVVLLLVANVINLGADLGAMGAAAQLLVGGSGRLYTVLFGIVCILLETFLTYARYAAVLKWLTLSLFAYVAVAFVAHVSWEAALRGTLVPHLVFDAPHAMALVAVLGTTISPYLFFWQSSQEVEEAHRRHVQPLRLAPREAASELARIRTDTIAGMGISNLIALFIILATAATLNASGMTEIQTSAQAAEALRPVAGPFAFVLFAAGIVGTGLLAVPVLAGSAAYATSEVFQWVGSLDSSPREAKAFYATIALATLGGVALNFSPLDPIKALYWSAVVNGVLAAPLMAVIMLIAANPRIMGRLTLPFPMKIMGWLATLVMAVVTIGFFVI</sequence>
<dbReference type="GO" id="GO:0015293">
    <property type="term" value="F:symporter activity"/>
    <property type="evidence" value="ECO:0007669"/>
    <property type="project" value="UniProtKB-KW"/>
</dbReference>
<dbReference type="Proteomes" id="UP001165667">
    <property type="component" value="Unassembled WGS sequence"/>
</dbReference>
<feature type="transmembrane region" description="Helical" evidence="7">
    <location>
        <begin position="304"/>
        <end position="330"/>
    </location>
</feature>
<dbReference type="EMBL" id="JAMOIM010000093">
    <property type="protein sequence ID" value="MCW6513086.1"/>
    <property type="molecule type" value="Genomic_DNA"/>
</dbReference>
<feature type="transmembrane region" description="Helical" evidence="7">
    <location>
        <begin position="377"/>
        <end position="400"/>
    </location>
</feature>
<evidence type="ECO:0000256" key="1">
    <source>
        <dbReference type="ARBA" id="ARBA00004141"/>
    </source>
</evidence>
<evidence type="ECO:0000256" key="6">
    <source>
        <dbReference type="ARBA" id="ARBA00023136"/>
    </source>
</evidence>
<protein>
    <submittedName>
        <fullName evidence="8">Divalent metal cation transporter</fullName>
    </submittedName>
</protein>
<organism evidence="8 9">
    <name type="scientific">Lichenifustis flavocetrariae</name>
    <dbReference type="NCBI Taxonomy" id="2949735"/>
    <lineage>
        <taxon>Bacteria</taxon>
        <taxon>Pseudomonadati</taxon>
        <taxon>Pseudomonadota</taxon>
        <taxon>Alphaproteobacteria</taxon>
        <taxon>Hyphomicrobiales</taxon>
        <taxon>Lichenihabitantaceae</taxon>
        <taxon>Lichenifustis</taxon>
    </lineage>
</organism>
<dbReference type="GO" id="GO:0005886">
    <property type="term" value="C:plasma membrane"/>
    <property type="evidence" value="ECO:0007669"/>
    <property type="project" value="TreeGrafter"/>
</dbReference>
<feature type="transmembrane region" description="Helical" evidence="7">
    <location>
        <begin position="412"/>
        <end position="434"/>
    </location>
</feature>
<comment type="subcellular location">
    <subcellularLocation>
        <location evidence="1">Membrane</location>
        <topology evidence="1">Multi-pass membrane protein</topology>
    </subcellularLocation>
</comment>
<evidence type="ECO:0000256" key="2">
    <source>
        <dbReference type="ARBA" id="ARBA00022448"/>
    </source>
</evidence>
<dbReference type="PANTHER" id="PTHR11706">
    <property type="entry name" value="SOLUTE CARRIER PROTEIN FAMILY 11 MEMBER"/>
    <property type="match status" value="1"/>
</dbReference>
<comment type="caution">
    <text evidence="8">The sequence shown here is derived from an EMBL/GenBank/DDBJ whole genome shotgun (WGS) entry which is preliminary data.</text>
</comment>
<dbReference type="GO" id="GO:0015086">
    <property type="term" value="F:cadmium ion transmembrane transporter activity"/>
    <property type="evidence" value="ECO:0007669"/>
    <property type="project" value="TreeGrafter"/>
</dbReference>
<keyword evidence="9" id="KW-1185">Reference proteome</keyword>
<name>A0AA41Z2M1_9HYPH</name>
<evidence type="ECO:0000313" key="8">
    <source>
        <dbReference type="EMBL" id="MCW6513086.1"/>
    </source>
</evidence>
<feature type="transmembrane region" description="Helical" evidence="7">
    <location>
        <begin position="204"/>
        <end position="222"/>
    </location>
</feature>
<evidence type="ECO:0000256" key="5">
    <source>
        <dbReference type="ARBA" id="ARBA00022989"/>
    </source>
</evidence>
<feature type="transmembrane region" description="Helical" evidence="7">
    <location>
        <begin position="351"/>
        <end position="371"/>
    </location>
</feature>
<dbReference type="AlphaFoldDB" id="A0AA41Z2M1"/>
<accession>A0AA41Z2M1</accession>
<feature type="transmembrane region" description="Helical" evidence="7">
    <location>
        <begin position="164"/>
        <end position="184"/>
    </location>
</feature>
<evidence type="ECO:0000256" key="7">
    <source>
        <dbReference type="SAM" id="Phobius"/>
    </source>
</evidence>